<dbReference type="Proteomes" id="UP000637299">
    <property type="component" value="Unassembled WGS sequence"/>
</dbReference>
<sequence length="108" mass="12600">MKNPGPNYKLIFSDIIDLKHPDKRVACKNLLEKDDLSALDIIKLNTIIFGNSGKDAEIFNQKHRTYSQADIKQIIEYQKKNKLSNLQVARDFKMSRNTISKWKKNYAE</sequence>
<dbReference type="RefSeq" id="WP_191736951.1">
    <property type="nucleotide sequence ID" value="NZ_JACYFS010000003.1"/>
</dbReference>
<reference evidence="1 2" key="1">
    <citation type="submission" date="2020-09" db="EMBL/GenBank/DDBJ databases">
        <title>Genome seq and assembly of Chryseobacterium sp.</title>
        <authorList>
            <person name="Chhetri G."/>
        </authorList>
    </citation>
    <scope>NUCLEOTIDE SEQUENCE [LARGE SCALE GENOMIC DNA]</scope>
    <source>
        <strain evidence="1 2">GCR10</strain>
    </source>
</reference>
<protein>
    <submittedName>
        <fullName evidence="1">Helix-turn-helix domain-containing protein</fullName>
    </submittedName>
</protein>
<evidence type="ECO:0000313" key="1">
    <source>
        <dbReference type="EMBL" id="MBD8083000.1"/>
    </source>
</evidence>
<dbReference type="EMBL" id="JACYFS010000003">
    <property type="protein sequence ID" value="MBD8083000.1"/>
    <property type="molecule type" value="Genomic_DNA"/>
</dbReference>
<accession>A0ABR8ZCG3</accession>
<comment type="caution">
    <text evidence="1">The sequence shown here is derived from an EMBL/GenBank/DDBJ whole genome shotgun (WGS) entry which is preliminary data.</text>
</comment>
<dbReference type="InterPro" id="IPR009057">
    <property type="entry name" value="Homeodomain-like_sf"/>
</dbReference>
<dbReference type="SUPFAM" id="SSF46689">
    <property type="entry name" value="Homeodomain-like"/>
    <property type="match status" value="1"/>
</dbReference>
<name>A0ABR8ZCG3_9FLAO</name>
<keyword evidence="2" id="KW-1185">Reference proteome</keyword>
<dbReference type="Gene3D" id="1.10.10.60">
    <property type="entry name" value="Homeodomain-like"/>
    <property type="match status" value="1"/>
</dbReference>
<organism evidence="1 2">
    <name type="scientific">Chryseobacterium caseinilyticum</name>
    <dbReference type="NCBI Taxonomy" id="2771428"/>
    <lineage>
        <taxon>Bacteria</taxon>
        <taxon>Pseudomonadati</taxon>
        <taxon>Bacteroidota</taxon>
        <taxon>Flavobacteriia</taxon>
        <taxon>Flavobacteriales</taxon>
        <taxon>Weeksellaceae</taxon>
        <taxon>Chryseobacterium group</taxon>
        <taxon>Chryseobacterium</taxon>
    </lineage>
</organism>
<proteinExistence type="predicted"/>
<gene>
    <name evidence="1" type="ORF">IC610_11290</name>
</gene>
<evidence type="ECO:0000313" key="2">
    <source>
        <dbReference type="Proteomes" id="UP000637299"/>
    </source>
</evidence>